<dbReference type="Proteomes" id="UP000813385">
    <property type="component" value="Unassembled WGS sequence"/>
</dbReference>
<comment type="caution">
    <text evidence="2">The sequence shown here is derived from an EMBL/GenBank/DDBJ whole genome shotgun (WGS) entry which is preliminary data.</text>
</comment>
<dbReference type="AlphaFoldDB" id="A0A8K0TFS3"/>
<feature type="compositionally biased region" description="Acidic residues" evidence="1">
    <location>
        <begin position="58"/>
        <end position="74"/>
    </location>
</feature>
<dbReference type="OrthoDB" id="2537769at2759"/>
<feature type="region of interest" description="Disordered" evidence="1">
    <location>
        <begin position="381"/>
        <end position="414"/>
    </location>
</feature>
<dbReference type="NCBIfam" id="TIGR02453">
    <property type="entry name" value="TIGR02453 family protein"/>
    <property type="match status" value="1"/>
</dbReference>
<feature type="region of interest" description="Disordered" evidence="1">
    <location>
        <begin position="1"/>
        <end position="126"/>
    </location>
</feature>
<evidence type="ECO:0000256" key="1">
    <source>
        <dbReference type="SAM" id="MobiDB-lite"/>
    </source>
</evidence>
<dbReference type="Pfam" id="PF09365">
    <property type="entry name" value="DUF2461"/>
    <property type="match status" value="1"/>
</dbReference>
<dbReference type="PANTHER" id="PTHR36452">
    <property type="entry name" value="CHROMOSOME 12, WHOLE GENOME SHOTGUN SEQUENCE"/>
    <property type="match status" value="1"/>
</dbReference>
<dbReference type="InterPro" id="IPR012808">
    <property type="entry name" value="CHP02453"/>
</dbReference>
<name>A0A8K0TFS3_9PEZI</name>
<sequence>MAVRKRARAASPPTVPNDEPRRRSRRISSTPKKSLYFEDAADDDDPEDADAGYKDQEPSSEEDVDDSDEEEEEERPAKRSRGRPAAKGAKAAVAKKPTKAKRNQDDDDDEDDEDKPPRVTIIPLEQLRSNGGIDYEDEKVHSNTLLFLEELKANNKRPWLKSHDGEYRRALNDWNTFVGSLTPKIIDIDFTIPELPAKDIVFRIHRDIRFSKDPTPYKPHFSAAWSRTGRKGPYACYYIHAEPGGHCFVGGGLWHPPGEQLQLLRESIDERPARWRRVLNEERFRRVFLESKMKRKGKKAGGDADAETALTAFAAGNQENALKTKPKGYLADHRDIELLKLRNFTVGVKIEDDAFTKDDAQDKLLETIRAMEPFITFLNSIVMPDPNADDSSDEEQDGTEEADDDGTDAEESDG</sequence>
<protein>
    <submittedName>
        <fullName evidence="2">Uncharacterized protein</fullName>
    </submittedName>
</protein>
<feature type="compositionally biased region" description="Acidic residues" evidence="1">
    <location>
        <begin position="387"/>
        <end position="414"/>
    </location>
</feature>
<dbReference type="PANTHER" id="PTHR36452:SF1">
    <property type="entry name" value="DUF2461 DOMAIN-CONTAINING PROTEIN"/>
    <property type="match status" value="1"/>
</dbReference>
<evidence type="ECO:0000313" key="3">
    <source>
        <dbReference type="Proteomes" id="UP000813385"/>
    </source>
</evidence>
<keyword evidence="3" id="KW-1185">Reference proteome</keyword>
<evidence type="ECO:0000313" key="2">
    <source>
        <dbReference type="EMBL" id="KAH7357780.1"/>
    </source>
</evidence>
<accession>A0A8K0TFS3</accession>
<feature type="compositionally biased region" description="Acidic residues" evidence="1">
    <location>
        <begin position="105"/>
        <end position="114"/>
    </location>
</feature>
<feature type="compositionally biased region" description="Acidic residues" evidence="1">
    <location>
        <begin position="39"/>
        <end position="50"/>
    </location>
</feature>
<feature type="compositionally biased region" description="Low complexity" evidence="1">
    <location>
        <begin position="85"/>
        <end position="95"/>
    </location>
</feature>
<organism evidence="2 3">
    <name type="scientific">Plectosphaerella cucumerina</name>
    <dbReference type="NCBI Taxonomy" id="40658"/>
    <lineage>
        <taxon>Eukaryota</taxon>
        <taxon>Fungi</taxon>
        <taxon>Dikarya</taxon>
        <taxon>Ascomycota</taxon>
        <taxon>Pezizomycotina</taxon>
        <taxon>Sordariomycetes</taxon>
        <taxon>Hypocreomycetidae</taxon>
        <taxon>Glomerellales</taxon>
        <taxon>Plectosphaerellaceae</taxon>
        <taxon>Plectosphaerella</taxon>
    </lineage>
</organism>
<gene>
    <name evidence="2" type="ORF">B0T11DRAFT_96358</name>
</gene>
<dbReference type="EMBL" id="JAGPXD010000004">
    <property type="protein sequence ID" value="KAH7357780.1"/>
    <property type="molecule type" value="Genomic_DNA"/>
</dbReference>
<reference evidence="2" key="1">
    <citation type="journal article" date="2021" name="Nat. Commun.">
        <title>Genetic determinants of endophytism in the Arabidopsis root mycobiome.</title>
        <authorList>
            <person name="Mesny F."/>
            <person name="Miyauchi S."/>
            <person name="Thiergart T."/>
            <person name="Pickel B."/>
            <person name="Atanasova L."/>
            <person name="Karlsson M."/>
            <person name="Huettel B."/>
            <person name="Barry K.W."/>
            <person name="Haridas S."/>
            <person name="Chen C."/>
            <person name="Bauer D."/>
            <person name="Andreopoulos W."/>
            <person name="Pangilinan J."/>
            <person name="LaButti K."/>
            <person name="Riley R."/>
            <person name="Lipzen A."/>
            <person name="Clum A."/>
            <person name="Drula E."/>
            <person name="Henrissat B."/>
            <person name="Kohler A."/>
            <person name="Grigoriev I.V."/>
            <person name="Martin F.M."/>
            <person name="Hacquard S."/>
        </authorList>
    </citation>
    <scope>NUCLEOTIDE SEQUENCE</scope>
    <source>
        <strain evidence="2">MPI-CAGE-AT-0016</strain>
    </source>
</reference>
<proteinExistence type="predicted"/>